<dbReference type="PROSITE" id="PS51841">
    <property type="entry name" value="LTD"/>
    <property type="match status" value="1"/>
</dbReference>
<name>A0ABW3N1G4_9MICO</name>
<dbReference type="InterPro" id="IPR001322">
    <property type="entry name" value="Lamin_tail_dom"/>
</dbReference>
<evidence type="ECO:0000259" key="3">
    <source>
        <dbReference type="PROSITE" id="PS51841"/>
    </source>
</evidence>
<feature type="domain" description="LTD" evidence="3">
    <location>
        <begin position="24"/>
        <end position="178"/>
    </location>
</feature>
<reference evidence="5" key="1">
    <citation type="journal article" date="2019" name="Int. J. Syst. Evol. Microbiol.">
        <title>The Global Catalogue of Microorganisms (GCM) 10K type strain sequencing project: providing services to taxonomists for standard genome sequencing and annotation.</title>
        <authorList>
            <consortium name="The Broad Institute Genomics Platform"/>
            <consortium name="The Broad Institute Genome Sequencing Center for Infectious Disease"/>
            <person name="Wu L."/>
            <person name="Ma J."/>
        </authorList>
    </citation>
    <scope>NUCLEOTIDE SEQUENCE [LARGE SCALE GENOMIC DNA]</scope>
    <source>
        <strain evidence="5">CCUG 57508</strain>
    </source>
</reference>
<comment type="caution">
    <text evidence="4">The sequence shown here is derived from an EMBL/GenBank/DDBJ whole genome shotgun (WGS) entry which is preliminary data.</text>
</comment>
<dbReference type="RefSeq" id="WP_386054002.1">
    <property type="nucleotide sequence ID" value="NZ_JBHTKH010000013.1"/>
</dbReference>
<evidence type="ECO:0000313" key="4">
    <source>
        <dbReference type="EMBL" id="MFD1055972.1"/>
    </source>
</evidence>
<proteinExistence type="predicted"/>
<keyword evidence="2" id="KW-0732">Signal</keyword>
<dbReference type="Proteomes" id="UP001597046">
    <property type="component" value="Unassembled WGS sequence"/>
</dbReference>
<feature type="compositionally biased region" description="Basic residues" evidence="1">
    <location>
        <begin position="245"/>
        <end position="273"/>
    </location>
</feature>
<accession>A0ABW3N1G4</accession>
<sequence>MRQSRPAPRRVAAVTTAALAVGITPFVAAAPASAAAPTELFFSEYVEGSGNNKAFEVYNGTGASVDLATAGYNVQVFSNGSATAGTSINLTGTVANGDAHVVANSSSTNDPALLAAADQLSGSVTYNGNDALVLRKGTTVIDVIGQVGTDPGAAGWGTDPVNTTDNTIRRTSSVTAGDADGSDGFDPSLQWNGFAVNTFDGLGSHSVDGGGERLLPRLLGHGLEGLRPEHHRADHLHARPHHRLRRGRLVHPHGRRGGCVGRRRGRPSRHPGVGRRPALLDPGRQPVRGADDPRPGHPGQR</sequence>
<feature type="signal peptide" evidence="2">
    <location>
        <begin position="1"/>
        <end position="34"/>
    </location>
</feature>
<evidence type="ECO:0000256" key="1">
    <source>
        <dbReference type="SAM" id="MobiDB-lite"/>
    </source>
</evidence>
<keyword evidence="5" id="KW-1185">Reference proteome</keyword>
<feature type="chain" id="PRO_5045221769" evidence="2">
    <location>
        <begin position="35"/>
        <end position="301"/>
    </location>
</feature>
<dbReference type="Pfam" id="PF00932">
    <property type="entry name" value="LTD"/>
    <property type="match status" value="1"/>
</dbReference>
<evidence type="ECO:0000256" key="2">
    <source>
        <dbReference type="SAM" id="SignalP"/>
    </source>
</evidence>
<protein>
    <submittedName>
        <fullName evidence="4">Lamin tail domain-containing protein</fullName>
    </submittedName>
</protein>
<dbReference type="EMBL" id="JBHTKH010000013">
    <property type="protein sequence ID" value="MFD1055972.1"/>
    <property type="molecule type" value="Genomic_DNA"/>
</dbReference>
<evidence type="ECO:0000313" key="5">
    <source>
        <dbReference type="Proteomes" id="UP001597046"/>
    </source>
</evidence>
<gene>
    <name evidence="4" type="ORF">ACFQ2V_16785</name>
</gene>
<organism evidence="4 5">
    <name type="scientific">Terrabacter terrigena</name>
    <dbReference type="NCBI Taxonomy" id="574718"/>
    <lineage>
        <taxon>Bacteria</taxon>
        <taxon>Bacillati</taxon>
        <taxon>Actinomycetota</taxon>
        <taxon>Actinomycetes</taxon>
        <taxon>Micrococcales</taxon>
        <taxon>Intrasporangiaceae</taxon>
        <taxon>Terrabacter</taxon>
    </lineage>
</organism>
<feature type="region of interest" description="Disordered" evidence="1">
    <location>
        <begin position="245"/>
        <end position="301"/>
    </location>
</feature>